<gene>
    <name evidence="1" type="ORF">V2J94_42050</name>
</gene>
<name>A0ABU7QCJ3_9ACTN</name>
<evidence type="ECO:0000313" key="2">
    <source>
        <dbReference type="Proteomes" id="UP001354709"/>
    </source>
</evidence>
<organism evidence="1 2">
    <name type="scientific">Streptomyces asiaticus subsp. ignotus</name>
    <dbReference type="NCBI Taxonomy" id="3098222"/>
    <lineage>
        <taxon>Bacteria</taxon>
        <taxon>Bacillati</taxon>
        <taxon>Actinomycetota</taxon>
        <taxon>Actinomycetes</taxon>
        <taxon>Kitasatosporales</taxon>
        <taxon>Streptomycetaceae</taxon>
        <taxon>Streptomyces</taxon>
        <taxon>Streptomyces violaceusniger group</taxon>
    </lineage>
</organism>
<dbReference type="EMBL" id="JAZBJO010000046">
    <property type="protein sequence ID" value="MEE4598351.1"/>
    <property type="molecule type" value="Genomic_DNA"/>
</dbReference>
<evidence type="ECO:0000313" key="1">
    <source>
        <dbReference type="EMBL" id="MEE4598351.1"/>
    </source>
</evidence>
<comment type="caution">
    <text evidence="1">The sequence shown here is derived from an EMBL/GenBank/DDBJ whole genome shotgun (WGS) entry which is preliminary data.</text>
</comment>
<keyword evidence="2" id="KW-1185">Reference proteome</keyword>
<proteinExistence type="predicted"/>
<sequence length="63" mass="6740">MLVRAWSKRLTALAQHNCCPWLAQQALRTGALPIAGNEDAAKTEVVDVFVLGFGTVDISALSN</sequence>
<reference evidence="1 2" key="1">
    <citation type="submission" date="2023-11" db="EMBL/GenBank/DDBJ databases">
        <title>30 novel species of actinomycetes from the DSMZ collection.</title>
        <authorList>
            <person name="Nouioui I."/>
        </authorList>
    </citation>
    <scope>NUCLEOTIDE SEQUENCE [LARGE SCALE GENOMIC DNA]</scope>
    <source>
        <strain evidence="1 2">DSM 41524</strain>
    </source>
</reference>
<accession>A0ABU7QCJ3</accession>
<dbReference type="Proteomes" id="UP001354709">
    <property type="component" value="Unassembled WGS sequence"/>
</dbReference>
<protein>
    <submittedName>
        <fullName evidence="1">Uncharacterized protein</fullName>
    </submittedName>
</protein>
<dbReference type="RefSeq" id="WP_330815667.1">
    <property type="nucleotide sequence ID" value="NZ_JAZBJO010000046.1"/>
</dbReference>